<reference evidence="2" key="1">
    <citation type="submission" date="2016-11" db="UniProtKB">
        <authorList>
            <consortium name="WormBaseParasite"/>
        </authorList>
    </citation>
    <scope>IDENTIFICATION</scope>
</reference>
<organism evidence="1 2">
    <name type="scientific">Meloidogyne hapla</name>
    <name type="common">Root-knot nematode worm</name>
    <dbReference type="NCBI Taxonomy" id="6305"/>
    <lineage>
        <taxon>Eukaryota</taxon>
        <taxon>Metazoa</taxon>
        <taxon>Ecdysozoa</taxon>
        <taxon>Nematoda</taxon>
        <taxon>Chromadorea</taxon>
        <taxon>Rhabditida</taxon>
        <taxon>Tylenchina</taxon>
        <taxon>Tylenchomorpha</taxon>
        <taxon>Tylenchoidea</taxon>
        <taxon>Meloidogynidae</taxon>
        <taxon>Meloidogyninae</taxon>
        <taxon>Meloidogyne</taxon>
    </lineage>
</organism>
<dbReference type="WBParaSite" id="MhA1_Contig1791.frz3.gene1">
    <property type="protein sequence ID" value="MhA1_Contig1791.frz3.gene1"/>
    <property type="gene ID" value="MhA1_Contig1791.frz3.gene1"/>
</dbReference>
<dbReference type="AlphaFoldDB" id="A0A1I8BA90"/>
<protein>
    <submittedName>
        <fullName evidence="2">Succinate dehydrogenase assembly factor 4, mitochondrial</fullName>
    </submittedName>
</protein>
<dbReference type="Proteomes" id="UP000095281">
    <property type="component" value="Unplaced"/>
</dbReference>
<name>A0A1I8BA90_MELHA</name>
<proteinExistence type="predicted"/>
<keyword evidence="1" id="KW-1185">Reference proteome</keyword>
<evidence type="ECO:0000313" key="1">
    <source>
        <dbReference type="Proteomes" id="UP000095281"/>
    </source>
</evidence>
<sequence>MLKSSYLFRSIRLCSSIAGTATTKSPPILTYPSQGFINRFPKKRIGDLINEIEIFYQFSEHLPSSLTDDNWQKLMDATSLEEREEFLYHLSKNEEVIKV</sequence>
<evidence type="ECO:0000313" key="2">
    <source>
        <dbReference type="WBParaSite" id="MhA1_Contig1791.frz3.gene1"/>
    </source>
</evidence>
<accession>A0A1I8BA90</accession>